<feature type="domain" description="Amino acid transporter transmembrane" evidence="7">
    <location>
        <begin position="25"/>
        <end position="399"/>
    </location>
</feature>
<dbReference type="Proteomes" id="UP001237642">
    <property type="component" value="Unassembled WGS sequence"/>
</dbReference>
<feature type="transmembrane region" description="Helical" evidence="6">
    <location>
        <begin position="31"/>
        <end position="51"/>
    </location>
</feature>
<comment type="subcellular location">
    <subcellularLocation>
        <location evidence="1">Membrane</location>
        <topology evidence="1">Multi-pass membrane protein</topology>
    </subcellularLocation>
</comment>
<evidence type="ECO:0000256" key="5">
    <source>
        <dbReference type="ARBA" id="ARBA00023136"/>
    </source>
</evidence>
<evidence type="ECO:0000256" key="1">
    <source>
        <dbReference type="ARBA" id="ARBA00004141"/>
    </source>
</evidence>
<protein>
    <submittedName>
        <fullName evidence="8">Amino acid transporter antl3</fullName>
    </submittedName>
</protein>
<feature type="transmembrane region" description="Helical" evidence="6">
    <location>
        <begin position="351"/>
        <end position="370"/>
    </location>
</feature>
<feature type="transmembrane region" description="Helical" evidence="6">
    <location>
        <begin position="57"/>
        <end position="78"/>
    </location>
</feature>
<keyword evidence="3" id="KW-0029">Amino-acid transport</keyword>
<feature type="transmembrane region" description="Helical" evidence="6">
    <location>
        <begin position="313"/>
        <end position="330"/>
    </location>
</feature>
<evidence type="ECO:0000259" key="7">
    <source>
        <dbReference type="Pfam" id="PF01490"/>
    </source>
</evidence>
<proteinExistence type="predicted"/>
<dbReference type="InterPro" id="IPR013057">
    <property type="entry name" value="AA_transpt_TM"/>
</dbReference>
<dbReference type="Pfam" id="PF01490">
    <property type="entry name" value="Aa_trans"/>
    <property type="match status" value="1"/>
</dbReference>
<feature type="transmembrane region" description="Helical" evidence="6">
    <location>
        <begin position="183"/>
        <end position="205"/>
    </location>
</feature>
<gene>
    <name evidence="8" type="ORF">POM88_024647</name>
</gene>
<keyword evidence="3" id="KW-0813">Transport</keyword>
<dbReference type="PANTHER" id="PTHR22950">
    <property type="entry name" value="AMINO ACID TRANSPORTER"/>
    <property type="match status" value="1"/>
</dbReference>
<evidence type="ECO:0000313" key="9">
    <source>
        <dbReference type="Proteomes" id="UP001237642"/>
    </source>
</evidence>
<organism evidence="8 9">
    <name type="scientific">Heracleum sosnowskyi</name>
    <dbReference type="NCBI Taxonomy" id="360622"/>
    <lineage>
        <taxon>Eukaryota</taxon>
        <taxon>Viridiplantae</taxon>
        <taxon>Streptophyta</taxon>
        <taxon>Embryophyta</taxon>
        <taxon>Tracheophyta</taxon>
        <taxon>Spermatophyta</taxon>
        <taxon>Magnoliopsida</taxon>
        <taxon>eudicotyledons</taxon>
        <taxon>Gunneridae</taxon>
        <taxon>Pentapetalae</taxon>
        <taxon>asterids</taxon>
        <taxon>campanulids</taxon>
        <taxon>Apiales</taxon>
        <taxon>Apiaceae</taxon>
        <taxon>Apioideae</taxon>
        <taxon>apioid superclade</taxon>
        <taxon>Tordylieae</taxon>
        <taxon>Tordyliinae</taxon>
        <taxon>Heracleum</taxon>
    </lineage>
</organism>
<evidence type="ECO:0000256" key="3">
    <source>
        <dbReference type="ARBA" id="ARBA00022970"/>
    </source>
</evidence>
<evidence type="ECO:0000256" key="2">
    <source>
        <dbReference type="ARBA" id="ARBA00022692"/>
    </source>
</evidence>
<name>A0AAD8I399_9APIA</name>
<evidence type="ECO:0000256" key="4">
    <source>
        <dbReference type="ARBA" id="ARBA00022989"/>
    </source>
</evidence>
<feature type="transmembrane region" description="Helical" evidence="6">
    <location>
        <begin position="225"/>
        <end position="244"/>
    </location>
</feature>
<feature type="transmembrane region" description="Helical" evidence="6">
    <location>
        <begin position="376"/>
        <end position="398"/>
    </location>
</feature>
<comment type="caution">
    <text evidence="8">The sequence shown here is derived from an EMBL/GenBank/DDBJ whole genome shotgun (WGS) entry which is preliminary data.</text>
</comment>
<feature type="transmembrane region" description="Helical" evidence="6">
    <location>
        <begin position="153"/>
        <end position="171"/>
    </location>
</feature>
<dbReference type="EMBL" id="JAUIZM010000006">
    <property type="protein sequence ID" value="KAK1377903.1"/>
    <property type="molecule type" value="Genomic_DNA"/>
</dbReference>
<sequence length="437" mass="47571">MKLEKKETTSLAPLLPEITQSPDEGASISSAVFNISTCMIGAGIMSIPATLKVLGIIPGFLLITLMALLVDVTVEFLLRYTHSGNSNSYAGVMAESFGKTGSLALQFCIILSNLGGLIIYLIIIGDVLTGSQSGETIHLGILQEWFGIHWWNARPFALLFMVLFVLLPLLLQPRIESLGHASAVSILLALVFIAISFAMVIYAIWAGKTMKLRLFPEISSTDSFLKLFTTIPVLATGLVCHIIVHPVKAELSKTSDMTSAVRMSLLLTVSIYFAVGLIGYLLFGDTIMSDMLVNFDKNSDSPVGLLVNDVVRLSYSIHLLLVFPVINFSLRANVDELLFPKKIPLESDTPRFVCLTCAILAIAYLAAIVIPDIWYFFQFVGSTTIACLAFVFPGAIVLRDAYGISTRKDRIMAVVVIVLAILTSSVAIFNNLYSSVQ</sequence>
<evidence type="ECO:0000313" key="8">
    <source>
        <dbReference type="EMBL" id="KAK1377903.1"/>
    </source>
</evidence>
<feature type="transmembrane region" description="Helical" evidence="6">
    <location>
        <begin position="265"/>
        <end position="283"/>
    </location>
</feature>
<keyword evidence="9" id="KW-1185">Reference proteome</keyword>
<reference evidence="8" key="1">
    <citation type="submission" date="2023-02" db="EMBL/GenBank/DDBJ databases">
        <title>Genome of toxic invasive species Heracleum sosnowskyi carries increased number of genes despite the absence of recent whole-genome duplications.</title>
        <authorList>
            <person name="Schelkunov M."/>
            <person name="Shtratnikova V."/>
            <person name="Makarenko M."/>
            <person name="Klepikova A."/>
            <person name="Omelchenko D."/>
            <person name="Novikova G."/>
            <person name="Obukhova E."/>
            <person name="Bogdanov V."/>
            <person name="Penin A."/>
            <person name="Logacheva M."/>
        </authorList>
    </citation>
    <scope>NUCLEOTIDE SEQUENCE</scope>
    <source>
        <strain evidence="8">Hsosn_3</strain>
        <tissue evidence="8">Leaf</tissue>
    </source>
</reference>
<dbReference type="PANTHER" id="PTHR22950:SF289">
    <property type="entry name" value="AMINO ACID TRANSPORTER AVT6C-LIKE"/>
    <property type="match status" value="1"/>
</dbReference>
<feature type="transmembrane region" description="Helical" evidence="6">
    <location>
        <begin position="410"/>
        <end position="433"/>
    </location>
</feature>
<keyword evidence="5 6" id="KW-0472">Membrane</keyword>
<dbReference type="AlphaFoldDB" id="A0AAD8I399"/>
<reference evidence="8" key="2">
    <citation type="submission" date="2023-05" db="EMBL/GenBank/DDBJ databases">
        <authorList>
            <person name="Schelkunov M.I."/>
        </authorList>
    </citation>
    <scope>NUCLEOTIDE SEQUENCE</scope>
    <source>
        <strain evidence="8">Hsosn_3</strain>
        <tissue evidence="8">Leaf</tissue>
    </source>
</reference>
<keyword evidence="2 6" id="KW-0812">Transmembrane</keyword>
<keyword evidence="4 6" id="KW-1133">Transmembrane helix</keyword>
<evidence type="ECO:0000256" key="6">
    <source>
        <dbReference type="SAM" id="Phobius"/>
    </source>
</evidence>
<feature type="transmembrane region" description="Helical" evidence="6">
    <location>
        <begin position="103"/>
        <end position="123"/>
    </location>
</feature>
<dbReference type="GO" id="GO:0031090">
    <property type="term" value="C:organelle membrane"/>
    <property type="evidence" value="ECO:0007669"/>
    <property type="project" value="UniProtKB-ARBA"/>
</dbReference>
<accession>A0AAD8I399</accession>
<dbReference type="GO" id="GO:0015179">
    <property type="term" value="F:L-amino acid transmembrane transporter activity"/>
    <property type="evidence" value="ECO:0007669"/>
    <property type="project" value="TreeGrafter"/>
</dbReference>